<keyword evidence="4" id="KW-0418">Kinase</keyword>
<comment type="caution">
    <text evidence="10">The sequence shown here is derived from an EMBL/GenBank/DDBJ whole genome shotgun (WGS) entry which is preliminary data.</text>
</comment>
<evidence type="ECO:0000259" key="9">
    <source>
        <dbReference type="Pfam" id="PF17042"/>
    </source>
</evidence>
<dbReference type="Gene3D" id="3.40.50.10840">
    <property type="entry name" value="Putative sugar-binding, N-terminal domain"/>
    <property type="match status" value="2"/>
</dbReference>
<feature type="region of interest" description="Disordered" evidence="7">
    <location>
        <begin position="169"/>
        <end position="239"/>
    </location>
</feature>
<dbReference type="RefSeq" id="WP_345284206.1">
    <property type="nucleotide sequence ID" value="NZ_BAABAJ010000011.1"/>
</dbReference>
<evidence type="ECO:0000256" key="5">
    <source>
        <dbReference type="ARBA" id="ARBA00022840"/>
    </source>
</evidence>
<organism evidence="10 11">
    <name type="scientific">Streptomyces gulbargensis</name>
    <dbReference type="NCBI Taxonomy" id="364901"/>
    <lineage>
        <taxon>Bacteria</taxon>
        <taxon>Bacillati</taxon>
        <taxon>Actinomycetota</taxon>
        <taxon>Actinomycetes</taxon>
        <taxon>Kitasatosporales</taxon>
        <taxon>Streptomycetaceae</taxon>
        <taxon>Streptomyces</taxon>
    </lineage>
</organism>
<dbReference type="InterPro" id="IPR031475">
    <property type="entry name" value="NBD_C"/>
</dbReference>
<dbReference type="Pfam" id="PF17042">
    <property type="entry name" value="NBD_C"/>
    <property type="match status" value="1"/>
</dbReference>
<keyword evidence="2" id="KW-0808">Transferase</keyword>
<evidence type="ECO:0000313" key="10">
    <source>
        <dbReference type="EMBL" id="GAA3924321.1"/>
    </source>
</evidence>
<dbReference type="InterPro" id="IPR037051">
    <property type="entry name" value="4-carb_acid_sugar_kinase_N_sf"/>
</dbReference>
<keyword evidence="3" id="KW-0547">Nucleotide-binding</keyword>
<evidence type="ECO:0000256" key="1">
    <source>
        <dbReference type="ARBA" id="ARBA00005715"/>
    </source>
</evidence>
<dbReference type="Gene3D" id="3.40.980.20">
    <property type="entry name" value="Four-carbon acid sugar kinase, nucleotide binding domain"/>
    <property type="match status" value="1"/>
</dbReference>
<feature type="domain" description="Four-carbon acid sugar kinase nucleotide binding" evidence="9">
    <location>
        <begin position="316"/>
        <end position="457"/>
    </location>
</feature>
<dbReference type="EMBL" id="BAABAJ010000011">
    <property type="protein sequence ID" value="GAA3924321.1"/>
    <property type="molecule type" value="Genomic_DNA"/>
</dbReference>
<evidence type="ECO:0000256" key="3">
    <source>
        <dbReference type="ARBA" id="ARBA00022741"/>
    </source>
</evidence>
<evidence type="ECO:0000313" key="11">
    <source>
        <dbReference type="Proteomes" id="UP001501000"/>
    </source>
</evidence>
<feature type="compositionally biased region" description="Basic and acidic residues" evidence="7">
    <location>
        <begin position="218"/>
        <end position="239"/>
    </location>
</feature>
<comment type="similarity">
    <text evidence="1">Belongs to the four-carbon acid sugar kinase family.</text>
</comment>
<name>A0ABP7MIV1_9ACTN</name>
<evidence type="ECO:0008006" key="12">
    <source>
        <dbReference type="Google" id="ProtNLM"/>
    </source>
</evidence>
<evidence type="ECO:0000256" key="7">
    <source>
        <dbReference type="SAM" id="MobiDB-lite"/>
    </source>
</evidence>
<evidence type="ECO:0000256" key="4">
    <source>
        <dbReference type="ARBA" id="ARBA00022777"/>
    </source>
</evidence>
<dbReference type="InterPro" id="IPR042213">
    <property type="entry name" value="NBD_C_sf"/>
</dbReference>
<dbReference type="Proteomes" id="UP001501000">
    <property type="component" value="Unassembled WGS sequence"/>
</dbReference>
<accession>A0ABP7MIV1</accession>
<gene>
    <name evidence="10" type="ORF">GCM10022244_37440</name>
</gene>
<dbReference type="SUPFAM" id="SSF142764">
    <property type="entry name" value="YgbK-like"/>
    <property type="match status" value="2"/>
</dbReference>
<feature type="compositionally biased region" description="Basic and acidic residues" evidence="7">
    <location>
        <begin position="177"/>
        <end position="208"/>
    </location>
</feature>
<reference evidence="11" key="1">
    <citation type="journal article" date="2019" name="Int. J. Syst. Evol. Microbiol.">
        <title>The Global Catalogue of Microorganisms (GCM) 10K type strain sequencing project: providing services to taxonomists for standard genome sequencing and annotation.</title>
        <authorList>
            <consortium name="The Broad Institute Genomics Platform"/>
            <consortium name="The Broad Institute Genome Sequencing Center for Infectious Disease"/>
            <person name="Wu L."/>
            <person name="Ma J."/>
        </authorList>
    </citation>
    <scope>NUCLEOTIDE SEQUENCE [LARGE SCALE GENOMIC DNA]</scope>
    <source>
        <strain evidence="11">JCM 16956</strain>
    </source>
</reference>
<keyword evidence="5" id="KW-0067">ATP-binding</keyword>
<sequence>MQLPAPASPSRVAVLADDLTSAGDGAAPFRRAGHAARVLPAGTDLEGAAEESGVLAVDLGSRLLDEAAAVARTRGATRALAGADLLLKTVDSTLRGHVAAELRAAREASGRRAVLVAPAFPAEGRTTVAGVQYVHGVRVDASDFARDPVHPVRTADLTRLLPEAVLVEPHGPAGAEPAERDRRAGPGSEREGRRPGDDPAGRRAESRAEGAGLSARAGHAERQERAVGDGLPDADRGLRPEGRVGLDALPGLLAAGGLVVCSAATDAELDRIVAAVPDPREVLWVGSPGLAAALARRHPRTPAVPPGRLPAAERPLIAVGSANPATRRQLARLAAEPGTAAAVADDPEAAAGKLRAAEAPVRILHTPEERLADPDELTARLASAAARLAADGSVDGLLLTGGATAEAVLRALGAHGIRLHDEPEPGVARGVLLAPAPARTPVPVLIKAGGFGDEDTLLRLCALLRAGGGHDSR</sequence>
<keyword evidence="6" id="KW-0119">Carbohydrate metabolism</keyword>
<feature type="domain" description="Four-carbon acid sugar kinase N-terminal" evidence="8">
    <location>
        <begin position="13"/>
        <end position="163"/>
    </location>
</feature>
<dbReference type="Pfam" id="PF07005">
    <property type="entry name" value="SBD_N"/>
    <property type="match status" value="1"/>
</dbReference>
<evidence type="ECO:0000256" key="2">
    <source>
        <dbReference type="ARBA" id="ARBA00022679"/>
    </source>
</evidence>
<dbReference type="InterPro" id="IPR010737">
    <property type="entry name" value="4-carb_acid_sugar_kinase_N"/>
</dbReference>
<evidence type="ECO:0000256" key="6">
    <source>
        <dbReference type="ARBA" id="ARBA00023277"/>
    </source>
</evidence>
<evidence type="ECO:0000259" key="8">
    <source>
        <dbReference type="Pfam" id="PF07005"/>
    </source>
</evidence>
<keyword evidence="11" id="KW-1185">Reference proteome</keyword>
<proteinExistence type="inferred from homology"/>
<protein>
    <recommendedName>
        <fullName evidence="12">Four-carbon acid sugar kinase family protein</fullName>
    </recommendedName>
</protein>